<dbReference type="RefSeq" id="WP_141464883.1">
    <property type="nucleotide sequence ID" value="NZ_RBZW01000028.1"/>
</dbReference>
<evidence type="ECO:0000313" key="1">
    <source>
        <dbReference type="EMBL" id="THE64667.1"/>
    </source>
</evidence>
<gene>
    <name evidence="1" type="ORF">D8Y22_11730</name>
</gene>
<sequence>MMEYDHPTQIDQLPADVTSPQGKLVYLYLEATGGATVGDLNQTLAMNKLSVLSVLESLSSENHIEQTGTEYVVAN</sequence>
<organism evidence="1 2">
    <name type="scientific">Salinadaptatus halalkaliphilus</name>
    <dbReference type="NCBI Taxonomy" id="2419781"/>
    <lineage>
        <taxon>Archaea</taxon>
        <taxon>Methanobacteriati</taxon>
        <taxon>Methanobacteriota</taxon>
        <taxon>Stenosarchaea group</taxon>
        <taxon>Halobacteria</taxon>
        <taxon>Halobacteriales</taxon>
        <taxon>Natrialbaceae</taxon>
        <taxon>Salinadaptatus</taxon>
    </lineage>
</organism>
<dbReference type="EMBL" id="RBZW01000028">
    <property type="protein sequence ID" value="THE64667.1"/>
    <property type="molecule type" value="Genomic_DNA"/>
</dbReference>
<comment type="caution">
    <text evidence="1">The sequence shown here is derived from an EMBL/GenBank/DDBJ whole genome shotgun (WGS) entry which is preliminary data.</text>
</comment>
<dbReference type="AlphaFoldDB" id="A0A4V3VL85"/>
<dbReference type="OrthoDB" id="182995at2157"/>
<reference evidence="1 2" key="1">
    <citation type="submission" date="2018-10" db="EMBL/GenBank/DDBJ databases">
        <title>Natronolimnobius sp. XQ-INN 246 isolated from Inner Mongolia Autonomous Region of China.</title>
        <authorList>
            <person name="Xue Q."/>
        </authorList>
    </citation>
    <scope>NUCLEOTIDE SEQUENCE [LARGE SCALE GENOMIC DNA]</scope>
    <source>
        <strain evidence="1 2">XQ-INN 246</strain>
    </source>
</reference>
<evidence type="ECO:0000313" key="2">
    <source>
        <dbReference type="Proteomes" id="UP000318864"/>
    </source>
</evidence>
<keyword evidence="2" id="KW-1185">Reference proteome</keyword>
<accession>A0A4V3VL85</accession>
<dbReference type="Proteomes" id="UP000318864">
    <property type="component" value="Unassembled WGS sequence"/>
</dbReference>
<proteinExistence type="predicted"/>
<name>A0A4V3VL85_9EURY</name>
<protein>
    <submittedName>
        <fullName evidence="1">MarR family transcriptional regulator</fullName>
    </submittedName>
</protein>